<evidence type="ECO:0000256" key="6">
    <source>
        <dbReference type="ARBA" id="ARBA00022741"/>
    </source>
</evidence>
<dbReference type="InterPro" id="IPR013210">
    <property type="entry name" value="LRR_N_plant-typ"/>
</dbReference>
<keyword evidence="4 13" id="KW-0732">Signal</keyword>
<dbReference type="PRINTS" id="PR00019">
    <property type="entry name" value="LEURICHRPT"/>
</dbReference>
<evidence type="ECO:0000256" key="2">
    <source>
        <dbReference type="ARBA" id="ARBA00022614"/>
    </source>
</evidence>
<dbReference type="FunFam" id="3.80.10.10:FF:000101">
    <property type="entry name" value="LRR receptor-like serine/threonine-protein kinase ERECTA"/>
    <property type="match status" value="1"/>
</dbReference>
<keyword evidence="5" id="KW-0677">Repeat</keyword>
<dbReference type="InterPro" id="IPR011009">
    <property type="entry name" value="Kinase-like_dom_sf"/>
</dbReference>
<keyword evidence="17" id="KW-1185">Reference proteome</keyword>
<evidence type="ECO:0008006" key="18">
    <source>
        <dbReference type="Google" id="ProtNLM"/>
    </source>
</evidence>
<gene>
    <name evidence="16" type="ORF">F0562_028230</name>
</gene>
<keyword evidence="9 12" id="KW-0472">Membrane</keyword>
<evidence type="ECO:0000256" key="1">
    <source>
        <dbReference type="ARBA" id="ARBA00004479"/>
    </source>
</evidence>
<keyword evidence="6" id="KW-0547">Nucleotide-binding</keyword>
<keyword evidence="8 12" id="KW-1133">Transmembrane helix</keyword>
<reference evidence="16 17" key="1">
    <citation type="submission" date="2019-09" db="EMBL/GenBank/DDBJ databases">
        <title>A chromosome-level genome assembly of the Chinese tupelo Nyssa sinensis.</title>
        <authorList>
            <person name="Yang X."/>
            <person name="Kang M."/>
            <person name="Yang Y."/>
            <person name="Xiong H."/>
            <person name="Wang M."/>
            <person name="Zhang Z."/>
            <person name="Wang Z."/>
            <person name="Wu H."/>
            <person name="Ma T."/>
            <person name="Liu J."/>
            <person name="Xi Z."/>
        </authorList>
    </citation>
    <scope>NUCLEOTIDE SEQUENCE [LARGE SCALE GENOMIC DNA]</scope>
    <source>
        <strain evidence="16">J267</strain>
        <tissue evidence="16">Leaf</tissue>
    </source>
</reference>
<dbReference type="GO" id="GO:0004672">
    <property type="term" value="F:protein kinase activity"/>
    <property type="evidence" value="ECO:0007669"/>
    <property type="project" value="InterPro"/>
</dbReference>
<dbReference type="InterPro" id="IPR001245">
    <property type="entry name" value="Ser-Thr/Tyr_kinase_cat_dom"/>
</dbReference>
<dbReference type="InterPro" id="IPR051809">
    <property type="entry name" value="Plant_receptor-like_S/T_kinase"/>
</dbReference>
<dbReference type="Pfam" id="PF00560">
    <property type="entry name" value="LRR_1"/>
    <property type="match status" value="3"/>
</dbReference>
<evidence type="ECO:0000256" key="13">
    <source>
        <dbReference type="SAM" id="SignalP"/>
    </source>
</evidence>
<comment type="subcellular location">
    <subcellularLocation>
        <location evidence="1">Membrane</location>
        <topology evidence="1">Single-pass type I membrane protein</topology>
    </subcellularLocation>
</comment>
<dbReference type="Pfam" id="PF07714">
    <property type="entry name" value="PK_Tyr_Ser-Thr"/>
    <property type="match status" value="1"/>
</dbReference>
<feature type="domain" description="Leucine-rich repeat-containing N-terminal plant-type" evidence="15">
    <location>
        <begin position="27"/>
        <end position="65"/>
    </location>
</feature>
<dbReference type="FunFam" id="3.80.10.10:FF:000095">
    <property type="entry name" value="LRR receptor-like serine/threonine-protein kinase GSO1"/>
    <property type="match status" value="1"/>
</dbReference>
<dbReference type="PANTHER" id="PTHR27008">
    <property type="entry name" value="OS04G0122200 PROTEIN"/>
    <property type="match status" value="1"/>
</dbReference>
<evidence type="ECO:0000259" key="15">
    <source>
        <dbReference type="Pfam" id="PF08263"/>
    </source>
</evidence>
<accession>A0A5J5B8C4</accession>
<dbReference type="Gene3D" id="1.10.510.10">
    <property type="entry name" value="Transferase(Phosphotransferase) domain 1"/>
    <property type="match status" value="1"/>
</dbReference>
<dbReference type="SUPFAM" id="SSF52047">
    <property type="entry name" value="RNI-like"/>
    <property type="match status" value="1"/>
</dbReference>
<dbReference type="AlphaFoldDB" id="A0A5J5B8C4"/>
<dbReference type="GO" id="GO:0016020">
    <property type="term" value="C:membrane"/>
    <property type="evidence" value="ECO:0007669"/>
    <property type="project" value="UniProtKB-SubCell"/>
</dbReference>
<feature type="transmembrane region" description="Helical" evidence="12">
    <location>
        <begin position="672"/>
        <end position="691"/>
    </location>
</feature>
<dbReference type="Gene3D" id="3.80.10.10">
    <property type="entry name" value="Ribonuclease Inhibitor"/>
    <property type="match status" value="4"/>
</dbReference>
<keyword evidence="2" id="KW-0433">Leucine-rich repeat</keyword>
<keyword evidence="3 12" id="KW-0812">Transmembrane</keyword>
<evidence type="ECO:0000313" key="17">
    <source>
        <dbReference type="Proteomes" id="UP000325577"/>
    </source>
</evidence>
<dbReference type="SMART" id="SM00369">
    <property type="entry name" value="LRR_TYP"/>
    <property type="match status" value="8"/>
</dbReference>
<proteinExistence type="predicted"/>
<dbReference type="GO" id="GO:0006952">
    <property type="term" value="P:defense response"/>
    <property type="evidence" value="ECO:0007669"/>
    <property type="project" value="UniProtKB-ARBA"/>
</dbReference>
<evidence type="ECO:0000313" key="16">
    <source>
        <dbReference type="EMBL" id="KAA8538576.1"/>
    </source>
</evidence>
<protein>
    <recommendedName>
        <fullName evidence="18">Leucine-rich repeat-containing N-terminal plant-type domain-containing protein</fullName>
    </recommendedName>
</protein>
<evidence type="ECO:0000256" key="5">
    <source>
        <dbReference type="ARBA" id="ARBA00022737"/>
    </source>
</evidence>
<dbReference type="GO" id="GO:0005524">
    <property type="term" value="F:ATP binding"/>
    <property type="evidence" value="ECO:0007669"/>
    <property type="project" value="UniProtKB-KW"/>
</dbReference>
<name>A0A5J5B8C4_9ASTE</name>
<dbReference type="Proteomes" id="UP000325577">
    <property type="component" value="Linkage Group LG15"/>
</dbReference>
<evidence type="ECO:0000256" key="12">
    <source>
        <dbReference type="SAM" id="Phobius"/>
    </source>
</evidence>
<evidence type="ECO:0000256" key="10">
    <source>
        <dbReference type="ARBA" id="ARBA00023170"/>
    </source>
</evidence>
<evidence type="ECO:0000256" key="3">
    <source>
        <dbReference type="ARBA" id="ARBA00022692"/>
    </source>
</evidence>
<keyword evidence="10" id="KW-0675">Receptor</keyword>
<dbReference type="SUPFAM" id="SSF52058">
    <property type="entry name" value="L domain-like"/>
    <property type="match status" value="1"/>
</dbReference>
<feature type="domain" description="Serine-threonine/tyrosine-protein kinase catalytic" evidence="14">
    <location>
        <begin position="737"/>
        <end position="854"/>
    </location>
</feature>
<evidence type="ECO:0000256" key="8">
    <source>
        <dbReference type="ARBA" id="ARBA00022989"/>
    </source>
</evidence>
<evidence type="ECO:0000259" key="14">
    <source>
        <dbReference type="Pfam" id="PF07714"/>
    </source>
</evidence>
<evidence type="ECO:0000256" key="7">
    <source>
        <dbReference type="ARBA" id="ARBA00022840"/>
    </source>
</evidence>
<evidence type="ECO:0000256" key="9">
    <source>
        <dbReference type="ARBA" id="ARBA00023136"/>
    </source>
</evidence>
<dbReference type="Pfam" id="PF08263">
    <property type="entry name" value="LRRNT_2"/>
    <property type="match status" value="1"/>
</dbReference>
<dbReference type="Pfam" id="PF13855">
    <property type="entry name" value="LRR_8"/>
    <property type="match status" value="4"/>
</dbReference>
<dbReference type="EMBL" id="CM018038">
    <property type="protein sequence ID" value="KAA8538576.1"/>
    <property type="molecule type" value="Genomic_DNA"/>
</dbReference>
<keyword evidence="11" id="KW-0325">Glycoprotein</keyword>
<sequence length="867" mass="95838">MEKTCFILFVLVLLPACLASTVTNLTTDQSALLAFKAHINVDPYDVLANNWSTTASVCHWIGVSCGVRHQRVTALNLSDMGLTGIIAPHLGNLSFLASLNLFSNDFHGYVPKELAHLHRLKKMDLGSNSFTGEVPSWFGMLPKLQHLYLDSNNFTGVIPSETGNLRRLEVLSLPSNSLKGHIPSFIFNISSLRKIDLRNNSLSGSLLVGINNDLPNLEELDLSYNRLSGTLPNEIGDINLERLSIHESSLTGLIPFKIFNISTIRMIDLHSNQLSGHLPICMGCWLPNLEELYLGSNKLTGTIPSSISNASKLTIVEMVSNSFTGFIPNTLGNLRLLRRLLLAENNLTRDSSTQELRFFSSLTNCRQLEMFELSLNQLNGILPISVGNLSTSLQQFIAFGCGIKGKIPSGIGNLSSLQVISLDSNQLTGFIPTTLERLQQLDRLYLEHNRLEGYIPNNLCQIRKLGDLYLSDNQLYGPIPACLGDLNSLRHIYLESNKLTSTIPSTLWGLKDLLGLNLSSNFLSGHLPLEVGNLKVITEIDLSWNQFSGDIPSTIAGAQSLVSLSFAHNSLQGSIPESLHNLISLEFLDLSNNNLSGMIPKSLAALRYLQYFNVSFNRLHGEIPTGGCFANFTAQSFLQNDALCGEPRLQVPPCKTRTHSQSRPKIVPLLKYILPPIALVVLIVAFIFALIRARKQNMKLPTRIDSLPPAWRRVSYQELIQATDAFCESNLLEGEIMAQTMTLATIGYMAPEYGTEGIISTRGDIYSYGITLMETFVRKKPTDEMFAGEMSLKSWVNEALCSSIIEVVDKNLIGREDEHFSAKEQCVSSILVLAMDCSTDSPSKRINMEDTVARLKKIKTNFLANTG</sequence>
<dbReference type="OrthoDB" id="676979at2759"/>
<feature type="chain" id="PRO_5023865877" description="Leucine-rich repeat-containing N-terminal plant-type domain-containing protein" evidence="13">
    <location>
        <begin position="20"/>
        <end position="867"/>
    </location>
</feature>
<keyword evidence="7" id="KW-0067">ATP-binding</keyword>
<dbReference type="InterPro" id="IPR003591">
    <property type="entry name" value="Leu-rich_rpt_typical-subtyp"/>
</dbReference>
<evidence type="ECO:0000256" key="11">
    <source>
        <dbReference type="ARBA" id="ARBA00023180"/>
    </source>
</evidence>
<organism evidence="16 17">
    <name type="scientific">Nyssa sinensis</name>
    <dbReference type="NCBI Taxonomy" id="561372"/>
    <lineage>
        <taxon>Eukaryota</taxon>
        <taxon>Viridiplantae</taxon>
        <taxon>Streptophyta</taxon>
        <taxon>Embryophyta</taxon>
        <taxon>Tracheophyta</taxon>
        <taxon>Spermatophyta</taxon>
        <taxon>Magnoliopsida</taxon>
        <taxon>eudicotyledons</taxon>
        <taxon>Gunneridae</taxon>
        <taxon>Pentapetalae</taxon>
        <taxon>asterids</taxon>
        <taxon>Cornales</taxon>
        <taxon>Nyssaceae</taxon>
        <taxon>Nyssa</taxon>
    </lineage>
</organism>
<dbReference type="InterPro" id="IPR032675">
    <property type="entry name" value="LRR_dom_sf"/>
</dbReference>
<dbReference type="GO" id="GO:0051707">
    <property type="term" value="P:response to other organism"/>
    <property type="evidence" value="ECO:0007669"/>
    <property type="project" value="UniProtKB-ARBA"/>
</dbReference>
<dbReference type="SUPFAM" id="SSF56112">
    <property type="entry name" value="Protein kinase-like (PK-like)"/>
    <property type="match status" value="1"/>
</dbReference>
<feature type="signal peptide" evidence="13">
    <location>
        <begin position="1"/>
        <end position="19"/>
    </location>
</feature>
<dbReference type="InterPro" id="IPR001611">
    <property type="entry name" value="Leu-rich_rpt"/>
</dbReference>
<dbReference type="PANTHER" id="PTHR27008:SF585">
    <property type="entry name" value="PROTEIN KINASE DOMAIN-CONTAINING PROTEIN"/>
    <property type="match status" value="1"/>
</dbReference>
<dbReference type="FunFam" id="3.80.10.10:FF:000383">
    <property type="entry name" value="Leucine-rich repeat receptor protein kinase EMS1"/>
    <property type="match status" value="1"/>
</dbReference>
<evidence type="ECO:0000256" key="4">
    <source>
        <dbReference type="ARBA" id="ARBA00022729"/>
    </source>
</evidence>